<dbReference type="NCBIfam" id="TIGR00585">
    <property type="entry name" value="mutl"/>
    <property type="match status" value="1"/>
</dbReference>
<keyword evidence="5" id="KW-1185">Reference proteome</keyword>
<name>A0AAP0B2Q5_9ASPA</name>
<dbReference type="GO" id="GO:0032389">
    <property type="term" value="C:MutLalpha complex"/>
    <property type="evidence" value="ECO:0007669"/>
    <property type="project" value="TreeGrafter"/>
</dbReference>
<dbReference type="Proteomes" id="UP001418222">
    <property type="component" value="Unassembled WGS sequence"/>
</dbReference>
<dbReference type="FunFam" id="3.30.230.10:FF:000054">
    <property type="entry name" value="DNA mismatch repair protein PMS1"/>
    <property type="match status" value="1"/>
</dbReference>
<dbReference type="Pfam" id="PF01119">
    <property type="entry name" value="DNA_mis_repair"/>
    <property type="match status" value="1"/>
</dbReference>
<dbReference type="PANTHER" id="PTHR10073:SF52">
    <property type="entry name" value="MISMATCH REPAIR ENDONUCLEASE PMS2"/>
    <property type="match status" value="1"/>
</dbReference>
<evidence type="ECO:0000256" key="1">
    <source>
        <dbReference type="ARBA" id="ARBA00006082"/>
    </source>
</evidence>
<dbReference type="SUPFAM" id="SSF54211">
    <property type="entry name" value="Ribosomal protein S5 domain 2-like"/>
    <property type="match status" value="1"/>
</dbReference>
<gene>
    <name evidence="4" type="primary">PMS1</name>
    <name evidence="4" type="ORF">KSP39_PZI018043</name>
</gene>
<comment type="similarity">
    <text evidence="1">Belongs to the DNA mismatch repair MutL/HexB family.</text>
</comment>
<evidence type="ECO:0000259" key="3">
    <source>
        <dbReference type="SMART" id="SM01340"/>
    </source>
</evidence>
<feature type="domain" description="DNA mismatch repair protein S5" evidence="3">
    <location>
        <begin position="222"/>
        <end position="342"/>
    </location>
</feature>
<accession>A0AAP0B2Q5</accession>
<evidence type="ECO:0000313" key="5">
    <source>
        <dbReference type="Proteomes" id="UP001418222"/>
    </source>
</evidence>
<reference evidence="4 5" key="1">
    <citation type="journal article" date="2022" name="Nat. Plants">
        <title>Genomes of leafy and leafless Platanthera orchids illuminate the evolution of mycoheterotrophy.</title>
        <authorList>
            <person name="Li M.H."/>
            <person name="Liu K.W."/>
            <person name="Li Z."/>
            <person name="Lu H.C."/>
            <person name="Ye Q.L."/>
            <person name="Zhang D."/>
            <person name="Wang J.Y."/>
            <person name="Li Y.F."/>
            <person name="Zhong Z.M."/>
            <person name="Liu X."/>
            <person name="Yu X."/>
            <person name="Liu D.K."/>
            <person name="Tu X.D."/>
            <person name="Liu B."/>
            <person name="Hao Y."/>
            <person name="Liao X.Y."/>
            <person name="Jiang Y.T."/>
            <person name="Sun W.H."/>
            <person name="Chen J."/>
            <person name="Chen Y.Q."/>
            <person name="Ai Y."/>
            <person name="Zhai J.W."/>
            <person name="Wu S.S."/>
            <person name="Zhou Z."/>
            <person name="Hsiao Y.Y."/>
            <person name="Wu W.L."/>
            <person name="Chen Y.Y."/>
            <person name="Lin Y.F."/>
            <person name="Hsu J.L."/>
            <person name="Li C.Y."/>
            <person name="Wang Z.W."/>
            <person name="Zhao X."/>
            <person name="Zhong W.Y."/>
            <person name="Ma X.K."/>
            <person name="Ma L."/>
            <person name="Huang J."/>
            <person name="Chen G.Z."/>
            <person name="Huang M.Z."/>
            <person name="Huang L."/>
            <person name="Peng D.H."/>
            <person name="Luo Y.B."/>
            <person name="Zou S.Q."/>
            <person name="Chen S.P."/>
            <person name="Lan S."/>
            <person name="Tsai W.C."/>
            <person name="Van de Peer Y."/>
            <person name="Liu Z.J."/>
        </authorList>
    </citation>
    <scope>NUCLEOTIDE SEQUENCE [LARGE SCALE GENOMIC DNA]</scope>
    <source>
        <strain evidence="4">Lor287</strain>
    </source>
</reference>
<comment type="caution">
    <text evidence="4">The sequence shown here is derived from an EMBL/GenBank/DDBJ whole genome shotgun (WGS) entry which is preliminary data.</text>
</comment>
<dbReference type="SMART" id="SM01340">
    <property type="entry name" value="DNA_mis_repair"/>
    <property type="match status" value="1"/>
</dbReference>
<evidence type="ECO:0000256" key="2">
    <source>
        <dbReference type="ARBA" id="ARBA00022763"/>
    </source>
</evidence>
<dbReference type="InterPro" id="IPR002099">
    <property type="entry name" value="MutL/Mlh/PMS"/>
</dbReference>
<dbReference type="GO" id="GO:0140664">
    <property type="term" value="F:ATP-dependent DNA damage sensor activity"/>
    <property type="evidence" value="ECO:0007669"/>
    <property type="project" value="InterPro"/>
</dbReference>
<dbReference type="AlphaFoldDB" id="A0AAP0B2Q5"/>
<dbReference type="InterPro" id="IPR036890">
    <property type="entry name" value="HATPase_C_sf"/>
</dbReference>
<dbReference type="PANTHER" id="PTHR10073">
    <property type="entry name" value="DNA MISMATCH REPAIR PROTEIN MLH, PMS, MUTL"/>
    <property type="match status" value="1"/>
</dbReference>
<protein>
    <submittedName>
        <fullName evidence="4">DNA mismatch repair protein PMS1</fullName>
    </submittedName>
</protein>
<dbReference type="CDD" id="cd16926">
    <property type="entry name" value="HATPase_MutL-MLH-PMS-like"/>
    <property type="match status" value="1"/>
</dbReference>
<evidence type="ECO:0000313" key="4">
    <source>
        <dbReference type="EMBL" id="KAK8925826.1"/>
    </source>
</evidence>
<dbReference type="Pfam" id="PF13589">
    <property type="entry name" value="HATPase_c_3"/>
    <property type="match status" value="1"/>
</dbReference>
<organism evidence="4 5">
    <name type="scientific">Platanthera zijinensis</name>
    <dbReference type="NCBI Taxonomy" id="2320716"/>
    <lineage>
        <taxon>Eukaryota</taxon>
        <taxon>Viridiplantae</taxon>
        <taxon>Streptophyta</taxon>
        <taxon>Embryophyta</taxon>
        <taxon>Tracheophyta</taxon>
        <taxon>Spermatophyta</taxon>
        <taxon>Magnoliopsida</taxon>
        <taxon>Liliopsida</taxon>
        <taxon>Asparagales</taxon>
        <taxon>Orchidaceae</taxon>
        <taxon>Orchidoideae</taxon>
        <taxon>Orchideae</taxon>
        <taxon>Orchidinae</taxon>
        <taxon>Platanthera</taxon>
    </lineage>
</organism>
<dbReference type="GO" id="GO:0016887">
    <property type="term" value="F:ATP hydrolysis activity"/>
    <property type="evidence" value="ECO:0007669"/>
    <property type="project" value="InterPro"/>
</dbReference>
<dbReference type="InterPro" id="IPR014762">
    <property type="entry name" value="DNA_mismatch_repair_CS"/>
</dbReference>
<sequence length="727" mass="81169">MEGQANFPVITAMDKSVAHKICSGQVILDLSSAVKELVENSLDAGASNIEISLKEHGEDFFKVIDNGCGISPDNFQVLAKKYHTSKITYFSDLHCLTTFGFRGEALSSLCSLGSLTVETRTKNEEVGTHLTFDHSGSVIAERKTARQVGTTVSVEKLFSTLPVRSKEFSRNVRREYGKLTTLLNAYAIMAKGVRFLCTNITSKNSKSVVLKTQGNNSVKENVIAVLGLNTFQCLEPLSINVSACCTVEGFLSKPGYGSGRNMGDRQFFYINGRPVDMPKVGKLLNEVYKGSNSKQYPIAIMNFIMPATSYDVNVTPDKRKVFMTDEGSLILSLRAEIEKVYSPHQCSYSINTMNSSKEVDISLQDDIEAEDSQGPSVMFKSFSPKYGQIVTDGSAEHEIDDVSAKDLKISNMDIDLGTEYNIDDFTSPGIPFMKTDEERSMFLNHCSQLKKSKYIKLNTTVIDEVPSSSDKKDTYSYSNLVQSPLQRFLPVYKRKHDNSCNMLSEMPLLRDGSNSRQIRKTGTENIPVSRTKFSESKDEVADADKSDHHHEAYNASNKVKTFCSSELKTCDRHSKKDNSEVHDSDFYISEAVQEAVPEKYMDIKSGSPTLSPSLKAHDKNSIMIKTCSDQQIYPLLQFSMYDLKKRRDKRVSCLLTGNFEAKGRNPSCYFAATLANSHLGNDDAKTESLAAAAVELERFFRKEDFGRMEIDDIHARKVCQQRVLLCL</sequence>
<dbReference type="CDD" id="cd03484">
    <property type="entry name" value="MutL_Trans_hPMS_2_like"/>
    <property type="match status" value="1"/>
</dbReference>
<dbReference type="PROSITE" id="PS00058">
    <property type="entry name" value="DNA_MISMATCH_REPAIR_1"/>
    <property type="match status" value="1"/>
</dbReference>
<dbReference type="GO" id="GO:0006298">
    <property type="term" value="P:mismatch repair"/>
    <property type="evidence" value="ECO:0007669"/>
    <property type="project" value="InterPro"/>
</dbReference>
<dbReference type="InterPro" id="IPR014721">
    <property type="entry name" value="Ribsml_uS5_D2-typ_fold_subgr"/>
</dbReference>
<dbReference type="InterPro" id="IPR013507">
    <property type="entry name" value="DNA_mismatch_S5_2-like"/>
</dbReference>
<keyword evidence="2" id="KW-0227">DNA damage</keyword>
<dbReference type="Gene3D" id="3.30.230.10">
    <property type="match status" value="1"/>
</dbReference>
<proteinExistence type="inferred from homology"/>
<dbReference type="InterPro" id="IPR020568">
    <property type="entry name" value="Ribosomal_Su5_D2-typ_SF"/>
</dbReference>
<dbReference type="Gene3D" id="3.30.565.10">
    <property type="entry name" value="Histidine kinase-like ATPase, C-terminal domain"/>
    <property type="match status" value="1"/>
</dbReference>
<dbReference type="InterPro" id="IPR038973">
    <property type="entry name" value="MutL/Mlh/Pms-like"/>
</dbReference>
<dbReference type="SUPFAM" id="SSF55874">
    <property type="entry name" value="ATPase domain of HSP90 chaperone/DNA topoisomerase II/histidine kinase"/>
    <property type="match status" value="1"/>
</dbReference>
<dbReference type="FunFam" id="3.30.565.10:FF:000014">
    <property type="entry name" value="Mismatch repair endonuclease pms1, putative"/>
    <property type="match status" value="1"/>
</dbReference>
<dbReference type="GO" id="GO:0030983">
    <property type="term" value="F:mismatched DNA binding"/>
    <property type="evidence" value="ECO:0007669"/>
    <property type="project" value="InterPro"/>
</dbReference>
<dbReference type="GO" id="GO:0005524">
    <property type="term" value="F:ATP binding"/>
    <property type="evidence" value="ECO:0007669"/>
    <property type="project" value="InterPro"/>
</dbReference>
<dbReference type="EMBL" id="JBBWWQ010000016">
    <property type="protein sequence ID" value="KAK8925826.1"/>
    <property type="molecule type" value="Genomic_DNA"/>
</dbReference>